<dbReference type="RefSeq" id="WP_063873895.1">
    <property type="nucleotide sequence ID" value="NZ_CAWMRI010000240.1"/>
</dbReference>
<evidence type="ECO:0000313" key="2">
    <source>
        <dbReference type="Proteomes" id="UP000076555"/>
    </source>
</evidence>
<protein>
    <submittedName>
        <fullName evidence="1">DNA element excision controlling factor XisI</fullName>
    </submittedName>
</protein>
<reference evidence="1 2" key="1">
    <citation type="submission" date="2016-04" db="EMBL/GenBank/DDBJ databases">
        <title>Draft Genome Assembly of the Bloom-forming Cyanobacterium Nodularia spumigena Strain CENA596 in Shrimp Production Ponds.</title>
        <authorList>
            <person name="Popin R.V."/>
            <person name="Rigonato J."/>
            <person name="Abreu V.A."/>
            <person name="Andreote A.P."/>
            <person name="Silveira S.B."/>
            <person name="Odebrecht C."/>
            <person name="Fiore M.F."/>
        </authorList>
    </citation>
    <scope>NUCLEOTIDE SEQUENCE [LARGE SCALE GENOMIC DNA]</scope>
    <source>
        <strain evidence="1 2">CENA596</strain>
    </source>
</reference>
<accession>A0A166IK70</accession>
<name>A0A166IK70_NODSP</name>
<proteinExistence type="predicted"/>
<gene>
    <name evidence="1" type="ORF">A2T98_17660</name>
</gene>
<comment type="caution">
    <text evidence="1">The sequence shown here is derived from an EMBL/GenBank/DDBJ whole genome shotgun (WGS) entry which is preliminary data.</text>
</comment>
<dbReference type="CDD" id="cd16382">
    <property type="entry name" value="XisI-like"/>
    <property type="match status" value="1"/>
</dbReference>
<dbReference type="Pfam" id="PF08869">
    <property type="entry name" value="XisI"/>
    <property type="match status" value="1"/>
</dbReference>
<sequence>MDKLERYRHAIKKILSSYYEMTNAKIREARGIEVSDRLAFDDQRNQYLWFRFGWDDKKQIQHIIMYLSIKNDKIWVEEDTTNLCVVDDLLSAGIPQSDIVLGFHHPSKRSFTEFATA</sequence>
<dbReference type="Proteomes" id="UP000076555">
    <property type="component" value="Unassembled WGS sequence"/>
</dbReference>
<dbReference type="Gene3D" id="3.30.310.110">
    <property type="entry name" value="XisI-like"/>
    <property type="match status" value="1"/>
</dbReference>
<organism evidence="1 2">
    <name type="scientific">Nodularia spumigena CENA596</name>
    <dbReference type="NCBI Taxonomy" id="1819295"/>
    <lineage>
        <taxon>Bacteria</taxon>
        <taxon>Bacillati</taxon>
        <taxon>Cyanobacteriota</taxon>
        <taxon>Cyanophyceae</taxon>
        <taxon>Nostocales</taxon>
        <taxon>Nodulariaceae</taxon>
        <taxon>Nodularia</taxon>
    </lineage>
</organism>
<dbReference type="AlphaFoldDB" id="A0A166IK70"/>
<dbReference type="OrthoDB" id="467081at2"/>
<dbReference type="EMBL" id="LWAJ01000240">
    <property type="protein sequence ID" value="KZL48509.1"/>
    <property type="molecule type" value="Genomic_DNA"/>
</dbReference>
<dbReference type="InterPro" id="IPR014968">
    <property type="entry name" value="XisI"/>
</dbReference>
<dbReference type="SUPFAM" id="SSF143847">
    <property type="entry name" value="XisI-like"/>
    <property type="match status" value="1"/>
</dbReference>
<dbReference type="InterPro" id="IPR035943">
    <property type="entry name" value="XisI-like_sf"/>
</dbReference>
<evidence type="ECO:0000313" key="1">
    <source>
        <dbReference type="EMBL" id="KZL48509.1"/>
    </source>
</evidence>